<dbReference type="InterPro" id="IPR036388">
    <property type="entry name" value="WH-like_DNA-bd_sf"/>
</dbReference>
<evidence type="ECO:0000256" key="2">
    <source>
        <dbReference type="ARBA" id="ARBA00023125"/>
    </source>
</evidence>
<reference evidence="6" key="1">
    <citation type="submission" date="2020-06" db="EMBL/GenBank/DDBJ databases">
        <authorList>
            <consortium name="Plant Systems Biology data submission"/>
        </authorList>
    </citation>
    <scope>NUCLEOTIDE SEQUENCE</scope>
    <source>
        <strain evidence="6">D6</strain>
    </source>
</reference>
<gene>
    <name evidence="6" type="ORF">SEMRO_16_G011580.1</name>
</gene>
<dbReference type="OrthoDB" id="60033at2759"/>
<keyword evidence="2 6" id="KW-0238">DNA-binding</keyword>
<dbReference type="AlphaFoldDB" id="A0A9N8D8K4"/>
<dbReference type="PANTHER" id="PTHR10015">
    <property type="entry name" value="HEAT SHOCK TRANSCRIPTION FACTOR"/>
    <property type="match status" value="1"/>
</dbReference>
<dbReference type="PANTHER" id="PTHR10015:SF206">
    <property type="entry name" value="HSF-TYPE DNA-BINDING DOMAIN-CONTAINING PROTEIN"/>
    <property type="match status" value="1"/>
</dbReference>
<sequence length="341" mass="37754">MIENKDQQQRKDESGVLGRLVDESGELKEPSHCIIQYGGRVRLPDKLMEILNKDFEPDTMWWQPDGECFAFDSETVQKKILDVWFRGTKLTSFIRSLNRWGFRRVFYHALPESALAFHHAAFRKTSTPEMLKSMKMSKSGKAAAVVAVAAAASKPEQPRTAETTSLHASLYRQTLESPMMAVGNTRLSTLSQLAAAAPPSSPSASLTALLPQLPLTTTSTAVAALEQQQKDARLLQLLSEHRNRDLLTAAVGRRASLPLADAAASSTATLQRALFAEHQQRNDQQQQQLLALARVRAEQNFLRAQQQQAQQQAAQQRQQNDAAIQMALMALASSRNSPTLP</sequence>
<dbReference type="Pfam" id="PF00447">
    <property type="entry name" value="HSF_DNA-bind"/>
    <property type="match status" value="1"/>
</dbReference>
<evidence type="ECO:0000256" key="3">
    <source>
        <dbReference type="ARBA" id="ARBA00023242"/>
    </source>
</evidence>
<feature type="domain" description="HSF-type DNA-binding" evidence="5">
    <location>
        <begin position="45"/>
        <end position="135"/>
    </location>
</feature>
<name>A0A9N8D8K4_9STRA</name>
<dbReference type="SUPFAM" id="SSF46785">
    <property type="entry name" value="Winged helix' DNA-binding domain"/>
    <property type="match status" value="1"/>
</dbReference>
<keyword evidence="4" id="KW-0175">Coiled coil</keyword>
<evidence type="ECO:0000259" key="5">
    <source>
        <dbReference type="Pfam" id="PF00447"/>
    </source>
</evidence>
<dbReference type="GO" id="GO:0003700">
    <property type="term" value="F:DNA-binding transcription factor activity"/>
    <property type="evidence" value="ECO:0007669"/>
    <property type="project" value="InterPro"/>
</dbReference>
<evidence type="ECO:0000313" key="6">
    <source>
        <dbReference type="EMBL" id="CAB9497205.1"/>
    </source>
</evidence>
<dbReference type="InterPro" id="IPR000232">
    <property type="entry name" value="HSF_DNA-bd"/>
</dbReference>
<evidence type="ECO:0000313" key="7">
    <source>
        <dbReference type="Proteomes" id="UP001153069"/>
    </source>
</evidence>
<comment type="caution">
    <text evidence="6">The sequence shown here is derived from an EMBL/GenBank/DDBJ whole genome shotgun (WGS) entry which is preliminary data.</text>
</comment>
<protein>
    <submittedName>
        <fullName evidence="6">HSF-type DNA-binding</fullName>
    </submittedName>
</protein>
<keyword evidence="3" id="KW-0539">Nucleus</keyword>
<organism evidence="6 7">
    <name type="scientific">Seminavis robusta</name>
    <dbReference type="NCBI Taxonomy" id="568900"/>
    <lineage>
        <taxon>Eukaryota</taxon>
        <taxon>Sar</taxon>
        <taxon>Stramenopiles</taxon>
        <taxon>Ochrophyta</taxon>
        <taxon>Bacillariophyta</taxon>
        <taxon>Bacillariophyceae</taxon>
        <taxon>Bacillariophycidae</taxon>
        <taxon>Naviculales</taxon>
        <taxon>Naviculaceae</taxon>
        <taxon>Seminavis</taxon>
    </lineage>
</organism>
<accession>A0A9N8D8K4</accession>
<dbReference type="InterPro" id="IPR036390">
    <property type="entry name" value="WH_DNA-bd_sf"/>
</dbReference>
<dbReference type="Proteomes" id="UP001153069">
    <property type="component" value="Unassembled WGS sequence"/>
</dbReference>
<dbReference type="Gene3D" id="1.10.10.10">
    <property type="entry name" value="Winged helix-like DNA-binding domain superfamily/Winged helix DNA-binding domain"/>
    <property type="match status" value="1"/>
</dbReference>
<proteinExistence type="predicted"/>
<comment type="subcellular location">
    <subcellularLocation>
        <location evidence="1">Nucleus</location>
    </subcellularLocation>
</comment>
<dbReference type="GO" id="GO:0043565">
    <property type="term" value="F:sequence-specific DNA binding"/>
    <property type="evidence" value="ECO:0007669"/>
    <property type="project" value="InterPro"/>
</dbReference>
<evidence type="ECO:0000256" key="1">
    <source>
        <dbReference type="ARBA" id="ARBA00004123"/>
    </source>
</evidence>
<feature type="coiled-coil region" evidence="4">
    <location>
        <begin position="292"/>
        <end position="326"/>
    </location>
</feature>
<evidence type="ECO:0000256" key="4">
    <source>
        <dbReference type="SAM" id="Coils"/>
    </source>
</evidence>
<dbReference type="EMBL" id="CAICTM010000016">
    <property type="protein sequence ID" value="CAB9497205.1"/>
    <property type="molecule type" value="Genomic_DNA"/>
</dbReference>
<dbReference type="GO" id="GO:0005634">
    <property type="term" value="C:nucleus"/>
    <property type="evidence" value="ECO:0007669"/>
    <property type="project" value="UniProtKB-SubCell"/>
</dbReference>
<keyword evidence="7" id="KW-1185">Reference proteome</keyword>